<keyword evidence="1" id="KW-0540">Nuclease</keyword>
<accession>A0A9E5JU17</accession>
<dbReference type="InterPro" id="IPR036397">
    <property type="entry name" value="RNaseH_sf"/>
</dbReference>
<gene>
    <name evidence="4" type="ORF">G8770_08070</name>
</gene>
<evidence type="ECO:0000313" key="5">
    <source>
        <dbReference type="Proteomes" id="UP000787472"/>
    </source>
</evidence>
<proteinExistence type="predicted"/>
<dbReference type="GO" id="GO:0006259">
    <property type="term" value="P:DNA metabolic process"/>
    <property type="evidence" value="ECO:0007669"/>
    <property type="project" value="UniProtKB-ARBA"/>
</dbReference>
<name>A0A9E5JU17_9GAMM</name>
<dbReference type="Gene3D" id="3.30.420.10">
    <property type="entry name" value="Ribonuclease H-like superfamily/Ribonuclease H"/>
    <property type="match status" value="1"/>
</dbReference>
<dbReference type="Proteomes" id="UP000787472">
    <property type="component" value="Unassembled WGS sequence"/>
</dbReference>
<comment type="caution">
    <text evidence="4">The sequence shown here is derived from an EMBL/GenBank/DDBJ whole genome shotgun (WGS) entry which is preliminary data.</text>
</comment>
<dbReference type="EMBL" id="JAAONZ010000004">
    <property type="protein sequence ID" value="NHO65491.1"/>
    <property type="molecule type" value="Genomic_DNA"/>
</dbReference>
<dbReference type="InterPro" id="IPR013520">
    <property type="entry name" value="Ribonucl_H"/>
</dbReference>
<sequence length="169" mass="19110">MYKDRRRKPAIIDVEATGFDSLSFPIEVGVVTSNGERYSSLIKPYANWDCWGEEAEAVHGISQADLEKYGKPGNVVAQELNALLEHQTVYSDGWVVDKPWLIKLFDRARTPMNFWLSPLEMILTEPMMECWTEARSIVASTFDGKRHRASTDALFIQQTYDCAAELSGA</sequence>
<reference evidence="4" key="1">
    <citation type="submission" date="2020-03" db="EMBL/GenBank/DDBJ databases">
        <authorList>
            <person name="Guo F."/>
        </authorList>
    </citation>
    <scope>NUCLEOTIDE SEQUENCE</scope>
    <source>
        <strain evidence="4">JCM 30134</strain>
    </source>
</reference>
<evidence type="ECO:0000313" key="4">
    <source>
        <dbReference type="EMBL" id="NHO65491.1"/>
    </source>
</evidence>
<keyword evidence="2" id="KW-0269">Exonuclease</keyword>
<keyword evidence="2" id="KW-0378">Hydrolase</keyword>
<keyword evidence="5" id="KW-1185">Reference proteome</keyword>
<dbReference type="InterPro" id="IPR012337">
    <property type="entry name" value="RNaseH-like_sf"/>
</dbReference>
<dbReference type="Pfam" id="PF00929">
    <property type="entry name" value="RNase_T"/>
    <property type="match status" value="1"/>
</dbReference>
<dbReference type="GO" id="GO:0004527">
    <property type="term" value="F:exonuclease activity"/>
    <property type="evidence" value="ECO:0007669"/>
    <property type="project" value="UniProtKB-KW"/>
</dbReference>
<evidence type="ECO:0000256" key="1">
    <source>
        <dbReference type="ARBA" id="ARBA00022722"/>
    </source>
</evidence>
<dbReference type="AlphaFoldDB" id="A0A9E5JU17"/>
<feature type="domain" description="Exonuclease" evidence="3">
    <location>
        <begin position="11"/>
        <end position="90"/>
    </location>
</feature>
<organism evidence="4 5">
    <name type="scientific">Pseudomaricurvus hydrocarbonicus</name>
    <dbReference type="NCBI Taxonomy" id="1470433"/>
    <lineage>
        <taxon>Bacteria</taxon>
        <taxon>Pseudomonadati</taxon>
        <taxon>Pseudomonadota</taxon>
        <taxon>Gammaproteobacteria</taxon>
        <taxon>Cellvibrionales</taxon>
        <taxon>Cellvibrionaceae</taxon>
        <taxon>Pseudomaricurvus</taxon>
    </lineage>
</organism>
<protein>
    <recommendedName>
        <fullName evidence="3">Exonuclease domain-containing protein</fullName>
    </recommendedName>
</protein>
<evidence type="ECO:0000259" key="3">
    <source>
        <dbReference type="Pfam" id="PF00929"/>
    </source>
</evidence>
<dbReference type="GO" id="GO:0003676">
    <property type="term" value="F:nucleic acid binding"/>
    <property type="evidence" value="ECO:0007669"/>
    <property type="project" value="InterPro"/>
</dbReference>
<evidence type="ECO:0000256" key="2">
    <source>
        <dbReference type="ARBA" id="ARBA00022839"/>
    </source>
</evidence>
<dbReference type="SUPFAM" id="SSF53098">
    <property type="entry name" value="Ribonuclease H-like"/>
    <property type="match status" value="1"/>
</dbReference>